<dbReference type="RefSeq" id="WP_073528784.1">
    <property type="nucleotide sequence ID" value="NZ_MJAO01000001.1"/>
</dbReference>
<dbReference type="AlphaFoldDB" id="A0A1Q4P6C6"/>
<feature type="domain" description="Abortive phage infection protein C-terminal" evidence="1">
    <location>
        <begin position="257"/>
        <end position="497"/>
    </location>
</feature>
<protein>
    <recommendedName>
        <fullName evidence="1">Abortive phage infection protein C-terminal domain-containing protein</fullName>
    </recommendedName>
</protein>
<evidence type="ECO:0000313" key="2">
    <source>
        <dbReference type="EMBL" id="OKB68715.1"/>
    </source>
</evidence>
<dbReference type="Pfam" id="PF10592">
    <property type="entry name" value="AIPR"/>
    <property type="match status" value="1"/>
</dbReference>
<gene>
    <name evidence="2" type="ORF">BHU62_01330</name>
</gene>
<proteinExistence type="predicted"/>
<dbReference type="OrthoDB" id="9806213at2"/>
<evidence type="ECO:0000259" key="1">
    <source>
        <dbReference type="Pfam" id="PF10592"/>
    </source>
</evidence>
<comment type="caution">
    <text evidence="2">The sequence shown here is derived from an EMBL/GenBank/DDBJ whole genome shotgun (WGS) entry which is preliminary data.</text>
</comment>
<accession>A0A1Q4P6C6</accession>
<reference evidence="2 3" key="1">
    <citation type="submission" date="2016-09" db="EMBL/GenBank/DDBJ databases">
        <title>Serratia marcescens MSU-97 and epiphytic antimycotic-producing bacteria.</title>
        <authorList>
            <person name="Matilla M.A."/>
        </authorList>
    </citation>
    <scope>NUCLEOTIDE SEQUENCE [LARGE SCALE GENOMIC DNA]</scope>
    <source>
        <strain evidence="2 3">MSU-97</strain>
    </source>
</reference>
<name>A0A1Q4P6C6_SERMA</name>
<organism evidence="2 3">
    <name type="scientific">Serratia marcescens</name>
    <dbReference type="NCBI Taxonomy" id="615"/>
    <lineage>
        <taxon>Bacteria</taxon>
        <taxon>Pseudomonadati</taxon>
        <taxon>Pseudomonadota</taxon>
        <taxon>Gammaproteobacteria</taxon>
        <taxon>Enterobacterales</taxon>
        <taxon>Yersiniaceae</taxon>
        <taxon>Serratia</taxon>
    </lineage>
</organism>
<evidence type="ECO:0000313" key="3">
    <source>
        <dbReference type="Proteomes" id="UP000185770"/>
    </source>
</evidence>
<dbReference type="Proteomes" id="UP000185770">
    <property type="component" value="Unassembled WGS sequence"/>
</dbReference>
<dbReference type="InterPro" id="IPR018891">
    <property type="entry name" value="AIPR_C"/>
</dbReference>
<dbReference type="EMBL" id="MJAO01000001">
    <property type="protein sequence ID" value="OKB68715.1"/>
    <property type="molecule type" value="Genomic_DNA"/>
</dbReference>
<sequence length="580" mass="66123">MDKITSALLETFTEQYELKKLDQSTRFEHFSNFSIFSKLNRSTFDLDDVHTGSGNDCAIDGLAIAINGRLIESVDAFFDFIPQCSFLDIDISFTQAKTSSSFDSAQLLNFAHGVKDFLSDSPKLVQSSKIKESKELWDAILSRSDMMHNRRPIIRLFYVCTGVWTDDSHLVGIIEGIKQEIKNLAIFEEVTITALGALEIQRLYLDTKNKLTTTINFPNRITLPDIIGIKEAFLGVIPFPEYLKLIQDENETIYNIFYDNVRDFQGENRVNTNIKKTLEEGKFDLFSVLNNGVTVVASSLTAAGNRFSLRDYQVVNGCQTSHVLHSCQTLPGIENVFVPIKVIVTDSEDIKTDITLATNSQTEVKPEQLESLSTFQKQLELYYTTERVAPLYYERRSQQYNSLDIRKTQIVSIATQIKCYASMFLYSPHLVSGYYGTIFNRFKDKMFNLDHKLVSYYVCALALYRIDQLFRGDNLRKDHKKLKYLTLMAIKIIVMGKDRLPQNSNALERACEKLKKILVTDYESFLLISTAIDIVMKSGIDLSREQYKTETETEIVKTAAEKYLDENGPLTLEILAAVKS</sequence>